<feature type="transmembrane region" description="Helical" evidence="1">
    <location>
        <begin position="114"/>
        <end position="134"/>
    </location>
</feature>
<feature type="transmembrane region" description="Helical" evidence="1">
    <location>
        <begin position="18"/>
        <end position="41"/>
    </location>
</feature>
<feature type="transmembrane region" description="Helical" evidence="1">
    <location>
        <begin position="53"/>
        <end position="72"/>
    </location>
</feature>
<evidence type="ECO:0000313" key="2">
    <source>
        <dbReference type="EMBL" id="TFC98885.1"/>
    </source>
</evidence>
<feature type="transmembrane region" description="Helical" evidence="1">
    <location>
        <begin position="146"/>
        <end position="165"/>
    </location>
</feature>
<sequence length="170" mass="17520">MWDTPAVEYVNDWAGQDWVFAIVAAVIAAAAIFFTPAAVRFGSEAVSWVGKAVAVVVVVVALVGLFVLYGLPGTMMRHIPDHGNVGWVVGGFAVLSVALGIGGAVFYSRVPGPAFIPFIPALVVAGGVIVGGLADALSRFSSSFPVSELGGLAMIVAVAFVLFNARSGRR</sequence>
<keyword evidence="1" id="KW-1133">Transmembrane helix</keyword>
<reference evidence="2 3" key="1">
    <citation type="submission" date="2019-03" db="EMBL/GenBank/DDBJ databases">
        <title>Genomics of glacier-inhabiting Cryobacterium strains.</title>
        <authorList>
            <person name="Liu Q."/>
            <person name="Xin Y.-H."/>
        </authorList>
    </citation>
    <scope>NUCLEOTIDE SEQUENCE [LARGE SCALE GENOMIC DNA]</scope>
    <source>
        <strain evidence="2 3">TMT4-23</strain>
    </source>
</reference>
<accession>A0ABY2J205</accession>
<keyword evidence="1" id="KW-0812">Transmembrane</keyword>
<dbReference type="EMBL" id="SOGJ01000018">
    <property type="protein sequence ID" value="TFC98885.1"/>
    <property type="molecule type" value="Genomic_DNA"/>
</dbReference>
<dbReference type="RefSeq" id="WP_134363037.1">
    <property type="nucleotide sequence ID" value="NZ_SOGJ01000018.1"/>
</dbReference>
<dbReference type="Proteomes" id="UP000298355">
    <property type="component" value="Unassembled WGS sequence"/>
</dbReference>
<evidence type="ECO:0000256" key="1">
    <source>
        <dbReference type="SAM" id="Phobius"/>
    </source>
</evidence>
<comment type="caution">
    <text evidence="2">The sequence shown here is derived from an EMBL/GenBank/DDBJ whole genome shotgun (WGS) entry which is preliminary data.</text>
</comment>
<name>A0ABY2J205_9MICO</name>
<gene>
    <name evidence="2" type="ORF">E3O65_07040</name>
</gene>
<evidence type="ECO:0000313" key="3">
    <source>
        <dbReference type="Proteomes" id="UP000298355"/>
    </source>
</evidence>
<proteinExistence type="predicted"/>
<keyword evidence="1" id="KW-0472">Membrane</keyword>
<organism evidence="2 3">
    <name type="scientific">Cryobacterium breve</name>
    <dbReference type="NCBI Taxonomy" id="1259258"/>
    <lineage>
        <taxon>Bacteria</taxon>
        <taxon>Bacillati</taxon>
        <taxon>Actinomycetota</taxon>
        <taxon>Actinomycetes</taxon>
        <taxon>Micrococcales</taxon>
        <taxon>Microbacteriaceae</taxon>
        <taxon>Cryobacterium</taxon>
    </lineage>
</organism>
<feature type="transmembrane region" description="Helical" evidence="1">
    <location>
        <begin position="84"/>
        <end position="107"/>
    </location>
</feature>
<protein>
    <submittedName>
        <fullName evidence="2">Uncharacterized protein</fullName>
    </submittedName>
</protein>
<keyword evidence="3" id="KW-1185">Reference proteome</keyword>